<protein>
    <submittedName>
        <fullName evidence="1">Uncharacterized protein</fullName>
    </submittedName>
</protein>
<reference evidence="1 2" key="1">
    <citation type="submission" date="2019-02" db="EMBL/GenBank/DDBJ databases">
        <title>Deep-cultivation of Planctomycetes and their phenomic and genomic characterization uncovers novel biology.</title>
        <authorList>
            <person name="Wiegand S."/>
            <person name="Jogler M."/>
            <person name="Boedeker C."/>
            <person name="Pinto D."/>
            <person name="Vollmers J."/>
            <person name="Rivas-Marin E."/>
            <person name="Kohn T."/>
            <person name="Peeters S.H."/>
            <person name="Heuer A."/>
            <person name="Rast P."/>
            <person name="Oberbeckmann S."/>
            <person name="Bunk B."/>
            <person name="Jeske O."/>
            <person name="Meyerdierks A."/>
            <person name="Storesund J.E."/>
            <person name="Kallscheuer N."/>
            <person name="Luecker S."/>
            <person name="Lage O.M."/>
            <person name="Pohl T."/>
            <person name="Merkel B.J."/>
            <person name="Hornburger P."/>
            <person name="Mueller R.-W."/>
            <person name="Bruemmer F."/>
            <person name="Labrenz M."/>
            <person name="Spormann A.M."/>
            <person name="Op den Camp H."/>
            <person name="Overmann J."/>
            <person name="Amann R."/>
            <person name="Jetten M.S.M."/>
            <person name="Mascher T."/>
            <person name="Medema M.H."/>
            <person name="Devos D.P."/>
            <person name="Kaster A.-K."/>
            <person name="Ovreas L."/>
            <person name="Rohde M."/>
            <person name="Galperin M.Y."/>
            <person name="Jogler C."/>
        </authorList>
    </citation>
    <scope>NUCLEOTIDE SEQUENCE [LARGE SCALE GENOMIC DNA]</scope>
    <source>
        <strain evidence="1 2">Pan181</strain>
    </source>
</reference>
<dbReference type="EMBL" id="CP036278">
    <property type="protein sequence ID" value="QDU55295.1"/>
    <property type="molecule type" value="Genomic_DNA"/>
</dbReference>
<dbReference type="Proteomes" id="UP000315750">
    <property type="component" value="Chromosome"/>
</dbReference>
<sequence>MFTESSAKSPFAKLRFDVDSLVAPLGGAAGSTRDEASGLRFGLPADPLMDEVLKASPAVPQGFVERLHRLVDDLSEDTAA</sequence>
<proteinExistence type="predicted"/>
<organism evidence="1 2">
    <name type="scientific">Aeoliella mucimassa</name>
    <dbReference type="NCBI Taxonomy" id="2527972"/>
    <lineage>
        <taxon>Bacteria</taxon>
        <taxon>Pseudomonadati</taxon>
        <taxon>Planctomycetota</taxon>
        <taxon>Planctomycetia</taxon>
        <taxon>Pirellulales</taxon>
        <taxon>Lacipirellulaceae</taxon>
        <taxon>Aeoliella</taxon>
    </lineage>
</organism>
<keyword evidence="2" id="KW-1185">Reference proteome</keyword>
<accession>A0A518AKN5</accession>
<name>A0A518AKN5_9BACT</name>
<gene>
    <name evidence="1" type="ORF">Pan181_14840</name>
</gene>
<dbReference type="KEGG" id="amuc:Pan181_14840"/>
<dbReference type="AlphaFoldDB" id="A0A518AKN5"/>
<evidence type="ECO:0000313" key="2">
    <source>
        <dbReference type="Proteomes" id="UP000315750"/>
    </source>
</evidence>
<evidence type="ECO:0000313" key="1">
    <source>
        <dbReference type="EMBL" id="QDU55295.1"/>
    </source>
</evidence>